<evidence type="ECO:0000313" key="3">
    <source>
        <dbReference type="Proteomes" id="UP000266118"/>
    </source>
</evidence>
<dbReference type="Gene3D" id="1.10.10.10">
    <property type="entry name" value="Winged helix-like DNA-binding domain superfamily/Winged helix DNA-binding domain"/>
    <property type="match status" value="1"/>
</dbReference>
<evidence type="ECO:0000259" key="1">
    <source>
        <dbReference type="PROSITE" id="PS50995"/>
    </source>
</evidence>
<dbReference type="PANTHER" id="PTHR33164:SF43">
    <property type="entry name" value="HTH-TYPE TRANSCRIPTIONAL REPRESSOR YETL"/>
    <property type="match status" value="1"/>
</dbReference>
<accession>A0A386HLZ1</accession>
<name>A0A386HLZ1_9BACT</name>
<dbReference type="Proteomes" id="UP000266118">
    <property type="component" value="Chromosome"/>
</dbReference>
<sequence length="143" mass="15805">MKTIDPTLKFFLNLTMVQAVMSRRFDAKLCLHSISLNDFMILLHLNNAPAQRLRRIDLAEKVGLTASGVTRLLAPLEKIGMIKSEAAERDARVRFVKLAKGGARILKDATATAEETANYIFHGNARKLEDATKLLIELGGSVN</sequence>
<keyword evidence="3" id="KW-1185">Reference proteome</keyword>
<dbReference type="AlphaFoldDB" id="A0A386HLZ1"/>
<reference evidence="2 3" key="1">
    <citation type="submission" date="2018-09" db="EMBL/GenBank/DDBJ databases">
        <title>Arachidicoccus sp. nov., a bacterium isolated from soil.</title>
        <authorList>
            <person name="Weon H.-Y."/>
            <person name="Kwon S.-W."/>
            <person name="Lee S.A."/>
        </authorList>
    </citation>
    <scope>NUCLEOTIDE SEQUENCE [LARGE SCALE GENOMIC DNA]</scope>
    <source>
        <strain evidence="2 3">KIS59-12</strain>
    </source>
</reference>
<dbReference type="GO" id="GO:0003700">
    <property type="term" value="F:DNA-binding transcription factor activity"/>
    <property type="evidence" value="ECO:0007669"/>
    <property type="project" value="InterPro"/>
</dbReference>
<dbReference type="InterPro" id="IPR039422">
    <property type="entry name" value="MarR/SlyA-like"/>
</dbReference>
<dbReference type="RefSeq" id="WP_119984611.1">
    <property type="nucleotide sequence ID" value="NZ_CP032489.1"/>
</dbReference>
<dbReference type="Pfam" id="PF01047">
    <property type="entry name" value="MarR"/>
    <property type="match status" value="1"/>
</dbReference>
<dbReference type="PANTHER" id="PTHR33164">
    <property type="entry name" value="TRANSCRIPTIONAL REGULATOR, MARR FAMILY"/>
    <property type="match status" value="1"/>
</dbReference>
<protein>
    <submittedName>
        <fullName evidence="2">MarR family transcriptional regulator</fullName>
    </submittedName>
</protein>
<dbReference type="OrthoDB" id="5295456at2"/>
<organism evidence="2 3">
    <name type="scientific">Arachidicoccus soli</name>
    <dbReference type="NCBI Taxonomy" id="2341117"/>
    <lineage>
        <taxon>Bacteria</taxon>
        <taxon>Pseudomonadati</taxon>
        <taxon>Bacteroidota</taxon>
        <taxon>Chitinophagia</taxon>
        <taxon>Chitinophagales</taxon>
        <taxon>Chitinophagaceae</taxon>
        <taxon>Arachidicoccus</taxon>
    </lineage>
</organism>
<dbReference type="GO" id="GO:0006950">
    <property type="term" value="P:response to stress"/>
    <property type="evidence" value="ECO:0007669"/>
    <property type="project" value="TreeGrafter"/>
</dbReference>
<dbReference type="SUPFAM" id="SSF46785">
    <property type="entry name" value="Winged helix' DNA-binding domain"/>
    <property type="match status" value="1"/>
</dbReference>
<dbReference type="InterPro" id="IPR000835">
    <property type="entry name" value="HTH_MarR-typ"/>
</dbReference>
<gene>
    <name evidence="2" type="ORF">D6B99_02090</name>
</gene>
<proteinExistence type="predicted"/>
<dbReference type="InterPro" id="IPR036388">
    <property type="entry name" value="WH-like_DNA-bd_sf"/>
</dbReference>
<feature type="domain" description="HTH marR-type" evidence="1">
    <location>
        <begin position="7"/>
        <end position="143"/>
    </location>
</feature>
<dbReference type="SMART" id="SM00347">
    <property type="entry name" value="HTH_MARR"/>
    <property type="match status" value="1"/>
</dbReference>
<dbReference type="PROSITE" id="PS50995">
    <property type="entry name" value="HTH_MARR_2"/>
    <property type="match status" value="1"/>
</dbReference>
<dbReference type="InterPro" id="IPR036390">
    <property type="entry name" value="WH_DNA-bd_sf"/>
</dbReference>
<dbReference type="KEGG" id="ark:D6B99_02090"/>
<evidence type="ECO:0000313" key="2">
    <source>
        <dbReference type="EMBL" id="AYD46511.1"/>
    </source>
</evidence>
<dbReference type="EMBL" id="CP032489">
    <property type="protein sequence ID" value="AYD46511.1"/>
    <property type="molecule type" value="Genomic_DNA"/>
</dbReference>